<evidence type="ECO:0000256" key="5">
    <source>
        <dbReference type="ARBA" id="ARBA00023242"/>
    </source>
</evidence>
<dbReference type="CDD" id="cd12203">
    <property type="entry name" value="GT1"/>
    <property type="match status" value="1"/>
</dbReference>
<evidence type="ECO:0000256" key="2">
    <source>
        <dbReference type="ARBA" id="ARBA00023015"/>
    </source>
</evidence>
<keyword evidence="2" id="KW-0805">Transcription regulation</keyword>
<feature type="region of interest" description="Disordered" evidence="6">
    <location>
        <begin position="22"/>
        <end position="63"/>
    </location>
</feature>
<dbReference type="GO" id="GO:0003677">
    <property type="term" value="F:DNA binding"/>
    <property type="evidence" value="ECO:0007669"/>
    <property type="project" value="UniProtKB-KW"/>
</dbReference>
<dbReference type="PROSITE" id="PS50090">
    <property type="entry name" value="MYB_LIKE"/>
    <property type="match status" value="1"/>
</dbReference>
<evidence type="ECO:0000256" key="4">
    <source>
        <dbReference type="ARBA" id="ARBA00023163"/>
    </source>
</evidence>
<evidence type="ECO:0000256" key="3">
    <source>
        <dbReference type="ARBA" id="ARBA00023125"/>
    </source>
</evidence>
<keyword evidence="5" id="KW-0539">Nucleus</keyword>
<feature type="compositionally biased region" description="Acidic residues" evidence="6">
    <location>
        <begin position="180"/>
        <end position="195"/>
    </location>
</feature>
<evidence type="ECO:0000313" key="9">
    <source>
        <dbReference type="Proteomes" id="UP001327560"/>
    </source>
</evidence>
<accession>A0AAQ3JU17</accession>
<dbReference type="FunFam" id="1.10.10.60:FF:000032">
    <property type="entry name" value="Zinc finger and SCAN domain-containing 20"/>
    <property type="match status" value="1"/>
</dbReference>
<feature type="region of interest" description="Disordered" evidence="6">
    <location>
        <begin position="156"/>
        <end position="221"/>
    </location>
</feature>
<dbReference type="InterPro" id="IPR001005">
    <property type="entry name" value="SANT/Myb"/>
</dbReference>
<dbReference type="Proteomes" id="UP001327560">
    <property type="component" value="Chromosome 1"/>
</dbReference>
<evidence type="ECO:0000313" key="8">
    <source>
        <dbReference type="EMBL" id="WOK94979.1"/>
    </source>
</evidence>
<protein>
    <submittedName>
        <fullName evidence="8">Trihelix transcription factor GT-3b</fullName>
    </submittedName>
</protein>
<gene>
    <name evidence="8" type="ORF">Cni_G03684</name>
</gene>
<name>A0AAQ3JU17_9LILI</name>
<dbReference type="InterPro" id="IPR044822">
    <property type="entry name" value="Myb_DNA-bind_4"/>
</dbReference>
<reference evidence="8 9" key="1">
    <citation type="submission" date="2023-10" db="EMBL/GenBank/DDBJ databases">
        <title>Chromosome-scale genome assembly provides insights into flower coloration mechanisms of Canna indica.</title>
        <authorList>
            <person name="Li C."/>
        </authorList>
    </citation>
    <scope>NUCLEOTIDE SEQUENCE [LARGE SCALE GENOMIC DNA]</scope>
    <source>
        <tissue evidence="8">Flower</tissue>
    </source>
</reference>
<feature type="compositionally biased region" description="Gly residues" evidence="6">
    <location>
        <begin position="38"/>
        <end position="51"/>
    </location>
</feature>
<keyword evidence="3" id="KW-0238">DNA-binding</keyword>
<proteinExistence type="predicted"/>
<dbReference type="EMBL" id="CP136890">
    <property type="protein sequence ID" value="WOK94979.1"/>
    <property type="molecule type" value="Genomic_DNA"/>
</dbReference>
<dbReference type="GO" id="GO:0006355">
    <property type="term" value="P:regulation of DNA-templated transcription"/>
    <property type="evidence" value="ECO:0007669"/>
    <property type="project" value="UniProtKB-ARBA"/>
</dbReference>
<dbReference type="Gene3D" id="1.10.10.60">
    <property type="entry name" value="Homeodomain-like"/>
    <property type="match status" value="1"/>
</dbReference>
<evidence type="ECO:0000259" key="7">
    <source>
        <dbReference type="PROSITE" id="PS50090"/>
    </source>
</evidence>
<dbReference type="AlphaFoldDB" id="A0AAQ3JU17"/>
<organism evidence="8 9">
    <name type="scientific">Canna indica</name>
    <name type="common">Indian-shot</name>
    <dbReference type="NCBI Taxonomy" id="4628"/>
    <lineage>
        <taxon>Eukaryota</taxon>
        <taxon>Viridiplantae</taxon>
        <taxon>Streptophyta</taxon>
        <taxon>Embryophyta</taxon>
        <taxon>Tracheophyta</taxon>
        <taxon>Spermatophyta</taxon>
        <taxon>Magnoliopsida</taxon>
        <taxon>Liliopsida</taxon>
        <taxon>Zingiberales</taxon>
        <taxon>Cannaceae</taxon>
        <taxon>Canna</taxon>
    </lineage>
</organism>
<sequence length="312" mass="36079">MMFGGGGGDGEPLGGRMAMLAGIQIQMNPPPAAETVGTSGGGGGGQPQRGGGGKEERVPQWGQQETRDLIAIRAQLERDPALAPRNRTLWEAVAARMRERGYRRTPDQCKCKWKNLVNRYKGKETSDPEHGRQCPFFDELSAVFMEREKNMHRLLLESESGSSQSKKRLKRLSSIRSSDDFSDGDEDEDDNDSDEERLPKSKKKKADSKGSHQQQRAKAATTTIQELLQEFLQQQQQMELQWFKMMERRARERRLFEQEWRQSMEKLERERLMLEQAWREREEQRRMREESRAEKRDALLATLLNKLIQEDP</sequence>
<dbReference type="PANTHER" id="PTHR21654:SF84">
    <property type="entry name" value="SI:DKEY-66I24.7"/>
    <property type="match status" value="1"/>
</dbReference>
<keyword evidence="4" id="KW-0804">Transcription</keyword>
<comment type="subcellular location">
    <subcellularLocation>
        <location evidence="1">Nucleus</location>
    </subcellularLocation>
</comment>
<dbReference type="GO" id="GO:0005634">
    <property type="term" value="C:nucleus"/>
    <property type="evidence" value="ECO:0007669"/>
    <property type="project" value="UniProtKB-SubCell"/>
</dbReference>
<dbReference type="PANTHER" id="PTHR21654">
    <property type="entry name" value="FI21293P1"/>
    <property type="match status" value="1"/>
</dbReference>
<evidence type="ECO:0000256" key="1">
    <source>
        <dbReference type="ARBA" id="ARBA00004123"/>
    </source>
</evidence>
<evidence type="ECO:0000256" key="6">
    <source>
        <dbReference type="SAM" id="MobiDB-lite"/>
    </source>
</evidence>
<dbReference type="SMART" id="SM00717">
    <property type="entry name" value="SANT"/>
    <property type="match status" value="1"/>
</dbReference>
<feature type="compositionally biased region" description="Polar residues" evidence="6">
    <location>
        <begin position="212"/>
        <end position="221"/>
    </location>
</feature>
<dbReference type="Pfam" id="PF13837">
    <property type="entry name" value="Myb_DNA-bind_4"/>
    <property type="match status" value="1"/>
</dbReference>
<keyword evidence="9" id="KW-1185">Reference proteome</keyword>
<feature type="domain" description="Myb-like" evidence="7">
    <location>
        <begin position="61"/>
        <end position="117"/>
    </location>
</feature>